<dbReference type="PANTHER" id="PTHR38248">
    <property type="entry name" value="FUNK1 6"/>
    <property type="match status" value="1"/>
</dbReference>
<evidence type="ECO:0000256" key="1">
    <source>
        <dbReference type="SAM" id="MobiDB-lite"/>
    </source>
</evidence>
<dbReference type="SUPFAM" id="SSF56112">
    <property type="entry name" value="Protein kinase-like (PK-like)"/>
    <property type="match status" value="1"/>
</dbReference>
<name>A0A5J5ELN9_9PEZI</name>
<dbReference type="InterPro" id="IPR011009">
    <property type="entry name" value="Kinase-like_dom_sf"/>
</dbReference>
<dbReference type="AlphaFoldDB" id="A0A5J5ELN9"/>
<dbReference type="InterPro" id="IPR040976">
    <property type="entry name" value="Pkinase_fungal"/>
</dbReference>
<gene>
    <name evidence="3" type="ORF">FN846DRAFT_993889</name>
</gene>
<proteinExistence type="predicted"/>
<evidence type="ECO:0000313" key="4">
    <source>
        <dbReference type="Proteomes" id="UP000326924"/>
    </source>
</evidence>
<protein>
    <recommendedName>
        <fullName evidence="2">Fungal-type protein kinase domain-containing protein</fullName>
    </recommendedName>
</protein>
<accession>A0A5J5ELN9</accession>
<sequence>MSERVSTSQQQPLFTDTNQHLHHTGEMNLQKRVKTRTMMSAVGIPLLYFSSYKHLLLALRDAIRGHRYLYTEHNIVHRNISRNNLLLCPNATPPEWEHVGTPYTAIQDLESFYYVLLDNAIHYEDHFPALKR</sequence>
<dbReference type="PANTHER" id="PTHR38248:SF2">
    <property type="entry name" value="FUNK1 11"/>
    <property type="match status" value="1"/>
</dbReference>
<reference evidence="3 4" key="1">
    <citation type="submission" date="2019-09" db="EMBL/GenBank/DDBJ databases">
        <title>Draft genome of the ectomycorrhizal ascomycete Sphaerosporella brunnea.</title>
        <authorList>
            <consortium name="DOE Joint Genome Institute"/>
            <person name="Benucci G.M."/>
            <person name="Marozzi G."/>
            <person name="Antonielli L."/>
            <person name="Sanchez S."/>
            <person name="Marco P."/>
            <person name="Wang X."/>
            <person name="Falini L.B."/>
            <person name="Barry K."/>
            <person name="Haridas S."/>
            <person name="Lipzen A."/>
            <person name="Labutti K."/>
            <person name="Grigoriev I.V."/>
            <person name="Murat C."/>
            <person name="Martin F."/>
            <person name="Albertini E."/>
            <person name="Donnini D."/>
            <person name="Bonito G."/>
        </authorList>
    </citation>
    <scope>NUCLEOTIDE SEQUENCE [LARGE SCALE GENOMIC DNA]</scope>
    <source>
        <strain evidence="3 4">Sb_GMNB300</strain>
    </source>
</reference>
<organism evidence="3 4">
    <name type="scientific">Sphaerosporella brunnea</name>
    <dbReference type="NCBI Taxonomy" id="1250544"/>
    <lineage>
        <taxon>Eukaryota</taxon>
        <taxon>Fungi</taxon>
        <taxon>Dikarya</taxon>
        <taxon>Ascomycota</taxon>
        <taxon>Pezizomycotina</taxon>
        <taxon>Pezizomycetes</taxon>
        <taxon>Pezizales</taxon>
        <taxon>Pyronemataceae</taxon>
        <taxon>Sphaerosporella</taxon>
    </lineage>
</organism>
<dbReference type="InParanoid" id="A0A5J5ELN9"/>
<comment type="caution">
    <text evidence="3">The sequence shown here is derived from an EMBL/GenBank/DDBJ whole genome shotgun (WGS) entry which is preliminary data.</text>
</comment>
<dbReference type="Pfam" id="PF17667">
    <property type="entry name" value="Pkinase_fungal"/>
    <property type="match status" value="1"/>
</dbReference>
<keyword evidence="4" id="KW-1185">Reference proteome</keyword>
<feature type="region of interest" description="Disordered" evidence="1">
    <location>
        <begin position="1"/>
        <end position="20"/>
    </location>
</feature>
<dbReference type="OrthoDB" id="5584477at2759"/>
<evidence type="ECO:0000259" key="2">
    <source>
        <dbReference type="Pfam" id="PF17667"/>
    </source>
</evidence>
<feature type="domain" description="Fungal-type protein kinase" evidence="2">
    <location>
        <begin position="12"/>
        <end position="93"/>
    </location>
</feature>
<evidence type="ECO:0000313" key="3">
    <source>
        <dbReference type="EMBL" id="KAA8896340.1"/>
    </source>
</evidence>
<feature type="compositionally biased region" description="Polar residues" evidence="1">
    <location>
        <begin position="1"/>
        <end position="18"/>
    </location>
</feature>
<dbReference type="Proteomes" id="UP000326924">
    <property type="component" value="Unassembled WGS sequence"/>
</dbReference>
<dbReference type="EMBL" id="VXIS01000215">
    <property type="protein sequence ID" value="KAA8896340.1"/>
    <property type="molecule type" value="Genomic_DNA"/>
</dbReference>